<feature type="region of interest" description="Disordered" evidence="1">
    <location>
        <begin position="1"/>
        <end position="30"/>
    </location>
</feature>
<gene>
    <name evidence="2" type="ORF">BJ508DRAFT_309067</name>
</gene>
<protein>
    <submittedName>
        <fullName evidence="2">Uncharacterized protein</fullName>
    </submittedName>
</protein>
<organism evidence="2 3">
    <name type="scientific">Ascobolus immersus RN42</name>
    <dbReference type="NCBI Taxonomy" id="1160509"/>
    <lineage>
        <taxon>Eukaryota</taxon>
        <taxon>Fungi</taxon>
        <taxon>Dikarya</taxon>
        <taxon>Ascomycota</taxon>
        <taxon>Pezizomycotina</taxon>
        <taxon>Pezizomycetes</taxon>
        <taxon>Pezizales</taxon>
        <taxon>Ascobolaceae</taxon>
        <taxon>Ascobolus</taxon>
    </lineage>
</organism>
<dbReference type="Proteomes" id="UP000275078">
    <property type="component" value="Unassembled WGS sequence"/>
</dbReference>
<evidence type="ECO:0000256" key="1">
    <source>
        <dbReference type="SAM" id="MobiDB-lite"/>
    </source>
</evidence>
<sequence>MVITTRSRARQQRSHEPDYAVIPPSPPNNNQTNVANPSNTPHFRNRAAISPASTQYQPTIPAIPPAITHHRLADLTPQTTKSAVVLRLRLCIPPAYSNHAIAHDGFNYANIIGLDLAASSYIRPFLEQNANRWFILEGSHVHSVVPHSTPLLYLLSVVDAGYEDADAEVPNWTERASICPHCKSWAHTDPSSSWPEGYDVVLREPQSERLMWCCDGEIRAFGGPVDRLRNEGIIIHEVLT</sequence>
<accession>A0A3N4HZN2</accession>
<evidence type="ECO:0000313" key="3">
    <source>
        <dbReference type="Proteomes" id="UP000275078"/>
    </source>
</evidence>
<reference evidence="2 3" key="1">
    <citation type="journal article" date="2018" name="Nat. Ecol. Evol.">
        <title>Pezizomycetes genomes reveal the molecular basis of ectomycorrhizal truffle lifestyle.</title>
        <authorList>
            <person name="Murat C."/>
            <person name="Payen T."/>
            <person name="Noel B."/>
            <person name="Kuo A."/>
            <person name="Morin E."/>
            <person name="Chen J."/>
            <person name="Kohler A."/>
            <person name="Krizsan K."/>
            <person name="Balestrini R."/>
            <person name="Da Silva C."/>
            <person name="Montanini B."/>
            <person name="Hainaut M."/>
            <person name="Levati E."/>
            <person name="Barry K.W."/>
            <person name="Belfiori B."/>
            <person name="Cichocki N."/>
            <person name="Clum A."/>
            <person name="Dockter R.B."/>
            <person name="Fauchery L."/>
            <person name="Guy J."/>
            <person name="Iotti M."/>
            <person name="Le Tacon F."/>
            <person name="Lindquist E.A."/>
            <person name="Lipzen A."/>
            <person name="Malagnac F."/>
            <person name="Mello A."/>
            <person name="Molinier V."/>
            <person name="Miyauchi S."/>
            <person name="Poulain J."/>
            <person name="Riccioni C."/>
            <person name="Rubini A."/>
            <person name="Sitrit Y."/>
            <person name="Splivallo R."/>
            <person name="Traeger S."/>
            <person name="Wang M."/>
            <person name="Zifcakova L."/>
            <person name="Wipf D."/>
            <person name="Zambonelli A."/>
            <person name="Paolocci F."/>
            <person name="Nowrousian M."/>
            <person name="Ottonello S."/>
            <person name="Baldrian P."/>
            <person name="Spatafora J.W."/>
            <person name="Henrissat B."/>
            <person name="Nagy L.G."/>
            <person name="Aury J.M."/>
            <person name="Wincker P."/>
            <person name="Grigoriev I.V."/>
            <person name="Bonfante P."/>
            <person name="Martin F.M."/>
        </authorList>
    </citation>
    <scope>NUCLEOTIDE SEQUENCE [LARGE SCALE GENOMIC DNA]</scope>
    <source>
        <strain evidence="2 3">RN42</strain>
    </source>
</reference>
<keyword evidence="3" id="KW-1185">Reference proteome</keyword>
<name>A0A3N4HZN2_ASCIM</name>
<proteinExistence type="predicted"/>
<dbReference type="AlphaFoldDB" id="A0A3N4HZN2"/>
<dbReference type="EMBL" id="ML119709">
    <property type="protein sequence ID" value="RPA78576.1"/>
    <property type="molecule type" value="Genomic_DNA"/>
</dbReference>
<evidence type="ECO:0000313" key="2">
    <source>
        <dbReference type="EMBL" id="RPA78576.1"/>
    </source>
</evidence>